<dbReference type="PANTHER" id="PTHR42837:SF2">
    <property type="entry name" value="MEMBRANE METALLOPROTEASE ARASP2, CHLOROPLASTIC-RELATED"/>
    <property type="match status" value="1"/>
</dbReference>
<feature type="domain" description="PDZ" evidence="3">
    <location>
        <begin position="194"/>
        <end position="260"/>
    </location>
</feature>
<evidence type="ECO:0000256" key="2">
    <source>
        <dbReference type="SAM" id="SignalP"/>
    </source>
</evidence>
<keyword evidence="5" id="KW-1185">Reference proteome</keyword>
<dbReference type="Pfam" id="PF17820">
    <property type="entry name" value="PDZ_6"/>
    <property type="match status" value="1"/>
</dbReference>
<organism evidence="4 5">
    <name type="scientific">Aquisphaera giovannonii</name>
    <dbReference type="NCBI Taxonomy" id="406548"/>
    <lineage>
        <taxon>Bacteria</taxon>
        <taxon>Pseudomonadati</taxon>
        <taxon>Planctomycetota</taxon>
        <taxon>Planctomycetia</taxon>
        <taxon>Isosphaerales</taxon>
        <taxon>Isosphaeraceae</taxon>
        <taxon>Aquisphaera</taxon>
    </lineage>
</organism>
<evidence type="ECO:0000313" key="4">
    <source>
        <dbReference type="EMBL" id="QEH38875.1"/>
    </source>
</evidence>
<proteinExistence type="predicted"/>
<dbReference type="Proteomes" id="UP000324233">
    <property type="component" value="Chromosome"/>
</dbReference>
<dbReference type="GO" id="GO:0004222">
    <property type="term" value="F:metalloendopeptidase activity"/>
    <property type="evidence" value="ECO:0007669"/>
    <property type="project" value="InterPro"/>
</dbReference>
<protein>
    <submittedName>
        <fullName evidence="4">Zinc metalloprotease</fullName>
        <ecNumber evidence="4">3.4.24.-</ecNumber>
    </submittedName>
</protein>
<sequence length="367" mass="38622" precursor="true">MRSCNSLALAGCLGLAVGLAAPRASAQAPDNAPAAKAAQPAPAAGWFEYQESPLPAADYLRFVTTRDAWNGDPNQATGLQLVPLDAAARVQLKLPEGRGLVVAGAPFHGPAAAGVQKDDILLTLDDAPIAKAQDLEARLKASGDKPLVLVLLRKGKPVSLTVQPRILATFGPVEPKPPAYWIGVSVAPAPPVLKAQLGLDANGLIATDVIKGGPAEKAGVAVHDILMKVNDKPVGDQSALVDLVQKNAGKPVRLAIVRGGERKEIELTPEPRKDDVDHDNRADVLFQAVVAGRPGVVWQQGEQNGSWVADLLPYVQPSGINGNLTYALTQPYTGAQTIDPRVDALVAEVKELHKAVEELTRAVKDRK</sequence>
<evidence type="ECO:0000259" key="3">
    <source>
        <dbReference type="PROSITE" id="PS50106"/>
    </source>
</evidence>
<dbReference type="OrthoDB" id="266008at2"/>
<evidence type="ECO:0000256" key="1">
    <source>
        <dbReference type="ARBA" id="ARBA00001947"/>
    </source>
</evidence>
<dbReference type="InterPro" id="IPR041489">
    <property type="entry name" value="PDZ_6"/>
</dbReference>
<keyword evidence="4" id="KW-0482">Metalloprotease</keyword>
<keyword evidence="2" id="KW-0732">Signal</keyword>
<gene>
    <name evidence="4" type="ORF">OJF2_74850</name>
</gene>
<dbReference type="KEGG" id="agv:OJF2_74850"/>
<dbReference type="InterPro" id="IPR001478">
    <property type="entry name" value="PDZ"/>
</dbReference>
<dbReference type="PANTHER" id="PTHR42837">
    <property type="entry name" value="REGULATOR OF SIGMA-E PROTEASE RSEP"/>
    <property type="match status" value="1"/>
</dbReference>
<dbReference type="SUPFAM" id="SSF50156">
    <property type="entry name" value="PDZ domain-like"/>
    <property type="match status" value="2"/>
</dbReference>
<accession>A0A5B9WFT8</accession>
<evidence type="ECO:0000313" key="5">
    <source>
        <dbReference type="Proteomes" id="UP000324233"/>
    </source>
</evidence>
<feature type="signal peptide" evidence="2">
    <location>
        <begin position="1"/>
        <end position="26"/>
    </location>
</feature>
<dbReference type="SMART" id="SM00228">
    <property type="entry name" value="PDZ"/>
    <property type="match status" value="2"/>
</dbReference>
<dbReference type="PROSITE" id="PS50106">
    <property type="entry name" value="PDZ"/>
    <property type="match status" value="1"/>
</dbReference>
<dbReference type="Gene3D" id="2.30.42.10">
    <property type="match status" value="2"/>
</dbReference>
<reference evidence="4 5" key="1">
    <citation type="submission" date="2019-08" db="EMBL/GenBank/DDBJ databases">
        <title>Deep-cultivation of Planctomycetes and their phenomic and genomic characterization uncovers novel biology.</title>
        <authorList>
            <person name="Wiegand S."/>
            <person name="Jogler M."/>
            <person name="Boedeker C."/>
            <person name="Pinto D."/>
            <person name="Vollmers J."/>
            <person name="Rivas-Marin E."/>
            <person name="Kohn T."/>
            <person name="Peeters S.H."/>
            <person name="Heuer A."/>
            <person name="Rast P."/>
            <person name="Oberbeckmann S."/>
            <person name="Bunk B."/>
            <person name="Jeske O."/>
            <person name="Meyerdierks A."/>
            <person name="Storesund J.E."/>
            <person name="Kallscheuer N."/>
            <person name="Luecker S."/>
            <person name="Lage O.M."/>
            <person name="Pohl T."/>
            <person name="Merkel B.J."/>
            <person name="Hornburger P."/>
            <person name="Mueller R.-W."/>
            <person name="Bruemmer F."/>
            <person name="Labrenz M."/>
            <person name="Spormann A.M."/>
            <person name="Op den Camp H."/>
            <person name="Overmann J."/>
            <person name="Amann R."/>
            <person name="Jetten M.S.M."/>
            <person name="Mascher T."/>
            <person name="Medema M.H."/>
            <person name="Devos D.P."/>
            <person name="Kaster A.-K."/>
            <person name="Ovreas L."/>
            <person name="Rohde M."/>
            <person name="Galperin M.Y."/>
            <person name="Jogler C."/>
        </authorList>
    </citation>
    <scope>NUCLEOTIDE SEQUENCE [LARGE SCALE GENOMIC DNA]</scope>
    <source>
        <strain evidence="4 5">OJF2</strain>
    </source>
</reference>
<keyword evidence="4" id="KW-0645">Protease</keyword>
<dbReference type="GO" id="GO:0016020">
    <property type="term" value="C:membrane"/>
    <property type="evidence" value="ECO:0007669"/>
    <property type="project" value="InterPro"/>
</dbReference>
<dbReference type="AlphaFoldDB" id="A0A5B9WFT8"/>
<dbReference type="InterPro" id="IPR036034">
    <property type="entry name" value="PDZ_sf"/>
</dbReference>
<keyword evidence="4" id="KW-0378">Hydrolase</keyword>
<dbReference type="RefSeq" id="WP_148598262.1">
    <property type="nucleotide sequence ID" value="NZ_CP042997.1"/>
</dbReference>
<dbReference type="EMBL" id="CP042997">
    <property type="protein sequence ID" value="QEH38875.1"/>
    <property type="molecule type" value="Genomic_DNA"/>
</dbReference>
<comment type="cofactor">
    <cofactor evidence="1">
        <name>Zn(2+)</name>
        <dbReference type="ChEBI" id="CHEBI:29105"/>
    </cofactor>
</comment>
<dbReference type="EC" id="3.4.24.-" evidence="4"/>
<name>A0A5B9WFT8_9BACT</name>
<feature type="chain" id="PRO_5022827689" evidence="2">
    <location>
        <begin position="27"/>
        <end position="367"/>
    </location>
</feature>
<dbReference type="GO" id="GO:0006508">
    <property type="term" value="P:proteolysis"/>
    <property type="evidence" value="ECO:0007669"/>
    <property type="project" value="UniProtKB-KW"/>
</dbReference>
<dbReference type="InterPro" id="IPR004387">
    <property type="entry name" value="Pept_M50_Zn"/>
</dbReference>